<dbReference type="GO" id="GO:0009328">
    <property type="term" value="C:phenylalanine-tRNA ligase complex"/>
    <property type="evidence" value="ECO:0007669"/>
    <property type="project" value="TreeGrafter"/>
</dbReference>
<feature type="domain" description="B5" evidence="19">
    <location>
        <begin position="420"/>
        <end position="495"/>
    </location>
</feature>
<feature type="binding site" evidence="15">
    <location>
        <position position="483"/>
    </location>
    <ligand>
        <name>Mg(2+)</name>
        <dbReference type="ChEBI" id="CHEBI:18420"/>
        <note>shared with alpha subunit</note>
    </ligand>
</feature>
<evidence type="ECO:0000256" key="16">
    <source>
        <dbReference type="PROSITE-ProRule" id="PRU00209"/>
    </source>
</evidence>
<dbReference type="InterPro" id="IPR045060">
    <property type="entry name" value="Phe-tRNA-ligase_IIc_bsu"/>
</dbReference>
<keyword evidence="9 15" id="KW-0067">ATP-binding</keyword>
<dbReference type="Gene3D" id="3.30.70.380">
    <property type="entry name" value="Ferrodoxin-fold anticodon-binding domain"/>
    <property type="match status" value="1"/>
</dbReference>
<dbReference type="InterPro" id="IPR033714">
    <property type="entry name" value="tRNA_bind_bactPheRS"/>
</dbReference>
<evidence type="ECO:0000256" key="7">
    <source>
        <dbReference type="ARBA" id="ARBA00022723"/>
    </source>
</evidence>
<dbReference type="Gene3D" id="3.30.56.10">
    <property type="match status" value="2"/>
</dbReference>
<evidence type="ECO:0000256" key="4">
    <source>
        <dbReference type="ARBA" id="ARBA00022490"/>
    </source>
</evidence>
<evidence type="ECO:0000256" key="15">
    <source>
        <dbReference type="HAMAP-Rule" id="MF_00283"/>
    </source>
</evidence>
<dbReference type="InterPro" id="IPR045864">
    <property type="entry name" value="aa-tRNA-synth_II/BPL/LPL"/>
</dbReference>
<dbReference type="Gene3D" id="2.40.50.140">
    <property type="entry name" value="Nucleic acid-binding proteins"/>
    <property type="match status" value="1"/>
</dbReference>
<dbReference type="InterPro" id="IPR002547">
    <property type="entry name" value="tRNA-bd_dom"/>
</dbReference>
<dbReference type="PANTHER" id="PTHR10947">
    <property type="entry name" value="PHENYLALANYL-TRNA SYNTHETASE BETA CHAIN AND LEUCINE-RICH REPEAT-CONTAINING PROTEIN 47"/>
    <property type="match status" value="1"/>
</dbReference>
<dbReference type="InterPro" id="IPR020825">
    <property type="entry name" value="Phe-tRNA_synthase-like_B3/B4"/>
</dbReference>
<dbReference type="EC" id="6.1.1.20" evidence="15"/>
<dbReference type="Gene3D" id="3.30.930.10">
    <property type="entry name" value="Bira Bifunctional Protein, Domain 2"/>
    <property type="match status" value="1"/>
</dbReference>
<evidence type="ECO:0000256" key="3">
    <source>
        <dbReference type="ARBA" id="ARBA00011209"/>
    </source>
</evidence>
<dbReference type="InterPro" id="IPR005146">
    <property type="entry name" value="B3/B4_tRNA-bd"/>
</dbReference>
<dbReference type="GO" id="GO:0004826">
    <property type="term" value="F:phenylalanine-tRNA ligase activity"/>
    <property type="evidence" value="ECO:0007669"/>
    <property type="project" value="UniProtKB-UniRule"/>
</dbReference>
<comment type="cofactor">
    <cofactor evidence="15">
        <name>Mg(2+)</name>
        <dbReference type="ChEBI" id="CHEBI:18420"/>
    </cofactor>
    <text evidence="15">Binds 2 magnesium ions per tetramer.</text>
</comment>
<feature type="domain" description="FDX-ACB" evidence="18">
    <location>
        <begin position="787"/>
        <end position="880"/>
    </location>
</feature>
<dbReference type="GO" id="GO:0005524">
    <property type="term" value="F:ATP binding"/>
    <property type="evidence" value="ECO:0007669"/>
    <property type="project" value="UniProtKB-UniRule"/>
</dbReference>
<evidence type="ECO:0000313" key="21">
    <source>
        <dbReference type="Proteomes" id="UP000297626"/>
    </source>
</evidence>
<evidence type="ECO:0000256" key="9">
    <source>
        <dbReference type="ARBA" id="ARBA00022840"/>
    </source>
</evidence>
<dbReference type="SUPFAM" id="SSF50249">
    <property type="entry name" value="Nucleic acid-binding proteins"/>
    <property type="match status" value="1"/>
</dbReference>
<sequence length="881" mass="91744">MRVPLSWLGEFVDLAPGTTPEDVHAALVSVGLEEEDIHRFQVSGPIVVGEVLEFVGEEQSNGKTINWCQVRVAPGDELAADGGPAIHGIICGAHNFAVGDKVVVTLPGASLPGPFPIAARKTYGHVSDGMIASARELGLGDEHDGILLLASLGIDAPVGTDAIPLLGLDDSAVEINVTPDRGYAFSVRGVAREYSHATGVPFRDPALALTVVAPVTRFPVTIDDQAPIRDRIGASVFITRVVRGVDPTRPTPAWMIARLGLVGIRSISLVVDVTNYVMFELGQPLHGYDLDKLAGGIIVRRATTGEKFTTLDAVTRTLNVEDLLITDESGPIGLAGVMGGASTEISAQTVNVLVEAANFDPVSIARSARRHKLPSEASKRFERGVDPRVAAVAAARVVQLLVDLAGGVADDLGSVYDEAPVPQPILLPTGFVSGLIGLAYTGDEVRDALVDVGASLAEIDGDLQVTPPSWRPDLTDKWTLAEEVARIVGYDRIPSVLPVAPSGRGLTLTQTLRRTVAQTLAATGHFEVLTYPFVSERANNLFGVAVSPAPVSAGAVDAGASTVDVASALSISVPLPVPQIKVANPLDGEAPFLRTSMLPGLLQIAQRNRSRGLVDVAIYEQGLVFRPEAGVRYGTAALPAGARRPSAEAEAHLNAGIVPQPLLVGIVLVGNDVRHQPEQPAVAAGWRSALAAAQQVALATGVRIEVRQGQHPAMHPGRTAELFVTLPAASVQDGTGSASTVSVGFAGELLPTVADDYDLPAVVAVAEINLGLVFAQAGGDLTVTPIRTMPAATQDLSLVVSVSVPAAALRAVVAEGAGDLLETIDLVDDYRGAGVMPGQKSLTFALRFRGEERTLTAAEASAARLSGVALAGDRFGATLRE</sequence>
<evidence type="ECO:0000256" key="13">
    <source>
        <dbReference type="ARBA" id="ARBA00023146"/>
    </source>
</evidence>
<evidence type="ECO:0000256" key="12">
    <source>
        <dbReference type="ARBA" id="ARBA00022917"/>
    </source>
</evidence>
<dbReference type="PROSITE" id="PS50886">
    <property type="entry name" value="TRBD"/>
    <property type="match status" value="1"/>
</dbReference>
<reference evidence="20 21" key="1">
    <citation type="submission" date="2019-03" db="EMBL/GenBank/DDBJ databases">
        <title>Genomics of glacier-inhabiting Cryobacterium strains.</title>
        <authorList>
            <person name="Liu Q."/>
            <person name="Xin Y.-H."/>
        </authorList>
    </citation>
    <scope>NUCLEOTIDE SEQUENCE [LARGE SCALE GENOMIC DNA]</scope>
    <source>
        <strain evidence="20 21">Sr54</strain>
    </source>
</reference>
<feature type="domain" description="TRNA-binding" evidence="17">
    <location>
        <begin position="40"/>
        <end position="163"/>
    </location>
</feature>
<keyword evidence="4 15" id="KW-0963">Cytoplasm</keyword>
<organism evidence="20 21">
    <name type="scientific">Cryobacterium serini</name>
    <dbReference type="NCBI Taxonomy" id="1259201"/>
    <lineage>
        <taxon>Bacteria</taxon>
        <taxon>Bacillati</taxon>
        <taxon>Actinomycetota</taxon>
        <taxon>Actinomycetes</taxon>
        <taxon>Micrococcales</taxon>
        <taxon>Microbacteriaceae</taxon>
        <taxon>Cryobacterium</taxon>
    </lineage>
</organism>
<dbReference type="InterPro" id="IPR005121">
    <property type="entry name" value="Fdx_antiC-bd"/>
</dbReference>
<dbReference type="AlphaFoldDB" id="A0A4R9BR49"/>
<evidence type="ECO:0000256" key="10">
    <source>
        <dbReference type="ARBA" id="ARBA00022842"/>
    </source>
</evidence>
<proteinExistence type="inferred from homology"/>
<gene>
    <name evidence="15 20" type="primary">pheT</name>
    <name evidence="20" type="ORF">E3T51_08275</name>
</gene>
<keyword evidence="12 15" id="KW-0648">Protein biosynthesis</keyword>
<dbReference type="InterPro" id="IPR009061">
    <property type="entry name" value="DNA-bd_dom_put_sf"/>
</dbReference>
<evidence type="ECO:0000256" key="8">
    <source>
        <dbReference type="ARBA" id="ARBA00022741"/>
    </source>
</evidence>
<dbReference type="SUPFAM" id="SSF54991">
    <property type="entry name" value="Anticodon-binding domain of PheRS"/>
    <property type="match status" value="1"/>
</dbReference>
<dbReference type="SUPFAM" id="SSF56037">
    <property type="entry name" value="PheT/TilS domain"/>
    <property type="match status" value="1"/>
</dbReference>
<feature type="binding site" evidence="15">
    <location>
        <position position="482"/>
    </location>
    <ligand>
        <name>Mg(2+)</name>
        <dbReference type="ChEBI" id="CHEBI:18420"/>
        <note>shared with alpha subunit</note>
    </ligand>
</feature>
<evidence type="ECO:0000259" key="19">
    <source>
        <dbReference type="PROSITE" id="PS51483"/>
    </source>
</evidence>
<dbReference type="InterPro" id="IPR036690">
    <property type="entry name" value="Fdx_antiC-bd_sf"/>
</dbReference>
<dbReference type="PANTHER" id="PTHR10947:SF0">
    <property type="entry name" value="PHENYLALANINE--TRNA LIGASE BETA SUBUNIT"/>
    <property type="match status" value="1"/>
</dbReference>
<evidence type="ECO:0000256" key="14">
    <source>
        <dbReference type="ARBA" id="ARBA00049255"/>
    </source>
</evidence>
<evidence type="ECO:0000256" key="2">
    <source>
        <dbReference type="ARBA" id="ARBA00008653"/>
    </source>
</evidence>
<dbReference type="InterPro" id="IPR004532">
    <property type="entry name" value="Phe-tRNA-ligase_IIc_bsu_bact"/>
</dbReference>
<keyword evidence="10 15" id="KW-0460">Magnesium</keyword>
<dbReference type="SMART" id="SM00873">
    <property type="entry name" value="B3_4"/>
    <property type="match status" value="1"/>
</dbReference>
<dbReference type="CDD" id="cd02796">
    <property type="entry name" value="tRNA_bind_bactPheRS"/>
    <property type="match status" value="1"/>
</dbReference>
<name>A0A4R9BR49_9MICO</name>
<dbReference type="PROSITE" id="PS51447">
    <property type="entry name" value="FDX_ACB"/>
    <property type="match status" value="1"/>
</dbReference>
<dbReference type="Pfam" id="PF03483">
    <property type="entry name" value="B3_4"/>
    <property type="match status" value="1"/>
</dbReference>
<dbReference type="HAMAP" id="MF_00283">
    <property type="entry name" value="Phe_tRNA_synth_beta1"/>
    <property type="match status" value="1"/>
</dbReference>
<keyword evidence="11 16" id="KW-0694">RNA-binding</keyword>
<evidence type="ECO:0000259" key="18">
    <source>
        <dbReference type="PROSITE" id="PS51447"/>
    </source>
</evidence>
<comment type="caution">
    <text evidence="15">Lacks conserved residue(s) required for the propagation of feature annotation.</text>
</comment>
<keyword evidence="8 15" id="KW-0547">Nucleotide-binding</keyword>
<comment type="catalytic activity">
    <reaction evidence="14 15">
        <text>tRNA(Phe) + L-phenylalanine + ATP = L-phenylalanyl-tRNA(Phe) + AMP + diphosphate + H(+)</text>
        <dbReference type="Rhea" id="RHEA:19413"/>
        <dbReference type="Rhea" id="RHEA-COMP:9668"/>
        <dbReference type="Rhea" id="RHEA-COMP:9699"/>
        <dbReference type="ChEBI" id="CHEBI:15378"/>
        <dbReference type="ChEBI" id="CHEBI:30616"/>
        <dbReference type="ChEBI" id="CHEBI:33019"/>
        <dbReference type="ChEBI" id="CHEBI:58095"/>
        <dbReference type="ChEBI" id="CHEBI:78442"/>
        <dbReference type="ChEBI" id="CHEBI:78531"/>
        <dbReference type="ChEBI" id="CHEBI:456215"/>
        <dbReference type="EC" id="6.1.1.20"/>
    </reaction>
</comment>
<dbReference type="Pfam" id="PF03147">
    <property type="entry name" value="FDX-ACB"/>
    <property type="match status" value="1"/>
</dbReference>
<comment type="similarity">
    <text evidence="2 15">Belongs to the phenylalanyl-tRNA synthetase beta subunit family. Type 1 subfamily.</text>
</comment>
<comment type="caution">
    <text evidence="20">The sequence shown here is derived from an EMBL/GenBank/DDBJ whole genome shotgun (WGS) entry which is preliminary data.</text>
</comment>
<dbReference type="SMART" id="SM00874">
    <property type="entry name" value="B5"/>
    <property type="match status" value="1"/>
</dbReference>
<dbReference type="Proteomes" id="UP000297626">
    <property type="component" value="Unassembled WGS sequence"/>
</dbReference>
<evidence type="ECO:0000256" key="5">
    <source>
        <dbReference type="ARBA" id="ARBA00022555"/>
    </source>
</evidence>
<dbReference type="Pfam" id="PF17759">
    <property type="entry name" value="tRNA_synthFbeta"/>
    <property type="match status" value="1"/>
</dbReference>
<evidence type="ECO:0000259" key="17">
    <source>
        <dbReference type="PROSITE" id="PS50886"/>
    </source>
</evidence>
<dbReference type="Gene3D" id="3.50.40.10">
    <property type="entry name" value="Phenylalanyl-trna Synthetase, Chain B, domain 3"/>
    <property type="match status" value="1"/>
</dbReference>
<keyword evidence="21" id="KW-1185">Reference proteome</keyword>
<evidence type="ECO:0000256" key="1">
    <source>
        <dbReference type="ARBA" id="ARBA00004496"/>
    </source>
</evidence>
<keyword evidence="6 15" id="KW-0436">Ligase</keyword>
<keyword evidence="13 15" id="KW-0030">Aminoacyl-tRNA synthetase</keyword>
<dbReference type="SUPFAM" id="SSF46955">
    <property type="entry name" value="Putative DNA-binding domain"/>
    <property type="match status" value="1"/>
</dbReference>
<dbReference type="NCBIfam" id="TIGR00472">
    <property type="entry name" value="pheT_bact"/>
    <property type="match status" value="1"/>
</dbReference>
<dbReference type="Pfam" id="PF03484">
    <property type="entry name" value="B5"/>
    <property type="match status" value="1"/>
</dbReference>
<accession>A0A4R9BR49</accession>
<dbReference type="PROSITE" id="PS51483">
    <property type="entry name" value="B5"/>
    <property type="match status" value="1"/>
</dbReference>
<keyword evidence="5 16" id="KW-0820">tRNA-binding</keyword>
<dbReference type="GO" id="GO:0006432">
    <property type="term" value="P:phenylalanyl-tRNA aminoacylation"/>
    <property type="evidence" value="ECO:0007669"/>
    <property type="project" value="UniProtKB-UniRule"/>
</dbReference>
<comment type="subunit">
    <text evidence="3 15">Tetramer of two alpha and two beta subunits.</text>
</comment>
<dbReference type="InterPro" id="IPR041616">
    <property type="entry name" value="PheRS_beta_core"/>
</dbReference>
<dbReference type="GO" id="GO:0000287">
    <property type="term" value="F:magnesium ion binding"/>
    <property type="evidence" value="ECO:0007669"/>
    <property type="project" value="UniProtKB-UniRule"/>
</dbReference>
<dbReference type="InterPro" id="IPR012340">
    <property type="entry name" value="NA-bd_OB-fold"/>
</dbReference>
<dbReference type="InterPro" id="IPR005147">
    <property type="entry name" value="tRNA_synthase_B5-dom"/>
</dbReference>
<evidence type="ECO:0000313" key="20">
    <source>
        <dbReference type="EMBL" id="TFD88230.1"/>
    </source>
</evidence>
<dbReference type="SMART" id="SM00896">
    <property type="entry name" value="FDX-ACB"/>
    <property type="match status" value="1"/>
</dbReference>
<protein>
    <recommendedName>
        <fullName evidence="15">Phenylalanine--tRNA ligase beta subunit</fullName>
        <ecNumber evidence="15">6.1.1.20</ecNumber>
    </recommendedName>
    <alternativeName>
        <fullName evidence="15">Phenylalanyl-tRNA synthetase beta subunit</fullName>
        <shortName evidence="15">PheRS</shortName>
    </alternativeName>
</protein>
<dbReference type="EMBL" id="SOHN01000010">
    <property type="protein sequence ID" value="TFD88230.1"/>
    <property type="molecule type" value="Genomic_DNA"/>
</dbReference>
<keyword evidence="7 15" id="KW-0479">Metal-binding</keyword>
<feature type="binding site" evidence="15">
    <location>
        <position position="473"/>
    </location>
    <ligand>
        <name>Mg(2+)</name>
        <dbReference type="ChEBI" id="CHEBI:18420"/>
        <note>shared with alpha subunit</note>
    </ligand>
</feature>
<evidence type="ECO:0000256" key="11">
    <source>
        <dbReference type="ARBA" id="ARBA00022884"/>
    </source>
</evidence>
<comment type="subcellular location">
    <subcellularLocation>
        <location evidence="1 15">Cytoplasm</location>
    </subcellularLocation>
</comment>
<evidence type="ECO:0000256" key="6">
    <source>
        <dbReference type="ARBA" id="ARBA00022598"/>
    </source>
</evidence>
<dbReference type="RefSeq" id="WP_134529446.1">
    <property type="nucleotide sequence ID" value="NZ_SOHN01000010.1"/>
</dbReference>
<dbReference type="GO" id="GO:0000049">
    <property type="term" value="F:tRNA binding"/>
    <property type="evidence" value="ECO:0007669"/>
    <property type="project" value="UniProtKB-UniRule"/>
</dbReference>
<dbReference type="SUPFAM" id="SSF55681">
    <property type="entry name" value="Class II aaRS and biotin synthetases"/>
    <property type="match status" value="1"/>
</dbReference>